<proteinExistence type="inferred from homology"/>
<feature type="region of interest" description="Disordered" evidence="13">
    <location>
        <begin position="248"/>
        <end position="376"/>
    </location>
</feature>
<evidence type="ECO:0000256" key="13">
    <source>
        <dbReference type="SAM" id="MobiDB-lite"/>
    </source>
</evidence>
<accession>A0A9P4RC28</accession>
<feature type="compositionally biased region" description="Polar residues" evidence="13">
    <location>
        <begin position="44"/>
        <end position="63"/>
    </location>
</feature>
<feature type="compositionally biased region" description="Polar residues" evidence="13">
    <location>
        <begin position="313"/>
        <end position="323"/>
    </location>
</feature>
<evidence type="ECO:0000256" key="3">
    <source>
        <dbReference type="ARBA" id="ARBA00022514"/>
    </source>
</evidence>
<comment type="catalytic activity">
    <reaction evidence="6">
        <text>3-phenylpyruvate = enol-phenylpyruvate</text>
        <dbReference type="Rhea" id="RHEA:17097"/>
        <dbReference type="ChEBI" id="CHEBI:16815"/>
        <dbReference type="ChEBI" id="CHEBI:18005"/>
        <dbReference type="EC" id="5.3.2.1"/>
    </reaction>
</comment>
<comment type="similarity">
    <text evidence="2">Belongs to the MIF family.</text>
</comment>
<evidence type="ECO:0000256" key="10">
    <source>
        <dbReference type="ARBA" id="ARBA00041631"/>
    </source>
</evidence>
<feature type="region of interest" description="Disordered" evidence="13">
    <location>
        <begin position="1"/>
        <end position="96"/>
    </location>
</feature>
<feature type="compositionally biased region" description="Basic residues" evidence="13">
    <location>
        <begin position="364"/>
        <end position="376"/>
    </location>
</feature>
<evidence type="ECO:0000256" key="1">
    <source>
        <dbReference type="ARBA" id="ARBA00004613"/>
    </source>
</evidence>
<evidence type="ECO:0000313" key="15">
    <source>
        <dbReference type="Proteomes" id="UP000799444"/>
    </source>
</evidence>
<evidence type="ECO:0000313" key="14">
    <source>
        <dbReference type="EMBL" id="KAF2740813.1"/>
    </source>
</evidence>
<dbReference type="SUPFAM" id="SSF55331">
    <property type="entry name" value="Tautomerase/MIF"/>
    <property type="match status" value="1"/>
</dbReference>
<dbReference type="PANTHER" id="PTHR11954:SF6">
    <property type="entry name" value="MACROPHAGE MIGRATION INHIBITORY FACTOR"/>
    <property type="match status" value="1"/>
</dbReference>
<dbReference type="GO" id="GO:0005576">
    <property type="term" value="C:extracellular region"/>
    <property type="evidence" value="ECO:0007669"/>
    <property type="project" value="UniProtKB-SubCell"/>
</dbReference>
<dbReference type="PANTHER" id="PTHR11954">
    <property type="entry name" value="D-DOPACHROME DECARBOXYLASE"/>
    <property type="match status" value="1"/>
</dbReference>
<comment type="subcellular location">
    <subcellularLocation>
        <location evidence="1">Secreted</location>
    </subcellularLocation>
</comment>
<gene>
    <name evidence="14" type="ORF">EJ04DRAFT_166579</name>
</gene>
<dbReference type="Gene3D" id="3.30.429.10">
    <property type="entry name" value="Macrophage Migration Inhibitory Factor"/>
    <property type="match status" value="1"/>
</dbReference>
<dbReference type="EMBL" id="ML996099">
    <property type="protein sequence ID" value="KAF2740813.1"/>
    <property type="molecule type" value="Genomic_DNA"/>
</dbReference>
<sequence>MPHAVNNSTSTIMSRPSRSTSSSSANQFPRAAGATLLVPDTAGDQLSPSRSTFSFDDSPNSFQPFDDARIARPASSNGTKGPDALGQRQHNFSSRRRTQYYEDQFAYKEDSTSSARDRVTKDGPIIAELRTNVIIKDEYTLVTDLSHHLSQRYQRPESSIMITVNHSACLLLGGSFEPTYILTVTALPASVQPTLNKRNAALVQAFMAETIGVPADRGIVKFIPIADDCFAINGNTILGEIERLERQQADESGGNLKRALTKSSRKSGVPKAKSSLQLSRNNSKHATGRSVITPPLPSPGPFDSGVAVDEKSTLGNTVHNMDSINRKSSMKKKSSRQLNEKSGGKPTTGFVPPPIPEDTSTPRIGKRKSFIAMFKR</sequence>
<dbReference type="EC" id="5.3.3.12" evidence="8"/>
<dbReference type="InterPro" id="IPR001398">
    <property type="entry name" value="Macrophage_inhib_fac"/>
</dbReference>
<keyword evidence="3" id="KW-0202">Cytokine</keyword>
<evidence type="ECO:0000256" key="2">
    <source>
        <dbReference type="ARBA" id="ARBA00005851"/>
    </source>
</evidence>
<dbReference type="Pfam" id="PF01187">
    <property type="entry name" value="MIF"/>
    <property type="match status" value="1"/>
</dbReference>
<reference evidence="14" key="1">
    <citation type="journal article" date="2020" name="Stud. Mycol.">
        <title>101 Dothideomycetes genomes: a test case for predicting lifestyles and emergence of pathogens.</title>
        <authorList>
            <person name="Haridas S."/>
            <person name="Albert R."/>
            <person name="Binder M."/>
            <person name="Bloem J."/>
            <person name="Labutti K."/>
            <person name="Salamov A."/>
            <person name="Andreopoulos B."/>
            <person name="Baker S."/>
            <person name="Barry K."/>
            <person name="Bills G."/>
            <person name="Bluhm B."/>
            <person name="Cannon C."/>
            <person name="Castanera R."/>
            <person name="Culley D."/>
            <person name="Daum C."/>
            <person name="Ezra D."/>
            <person name="Gonzalez J."/>
            <person name="Henrissat B."/>
            <person name="Kuo A."/>
            <person name="Liang C."/>
            <person name="Lipzen A."/>
            <person name="Lutzoni F."/>
            <person name="Magnuson J."/>
            <person name="Mondo S."/>
            <person name="Nolan M."/>
            <person name="Ohm R."/>
            <person name="Pangilinan J."/>
            <person name="Park H.-J."/>
            <person name="Ramirez L."/>
            <person name="Alfaro M."/>
            <person name="Sun H."/>
            <person name="Tritt A."/>
            <person name="Yoshinaga Y."/>
            <person name="Zwiers L.-H."/>
            <person name="Turgeon B."/>
            <person name="Goodwin S."/>
            <person name="Spatafora J."/>
            <person name="Crous P."/>
            <person name="Grigoriev I."/>
        </authorList>
    </citation>
    <scope>NUCLEOTIDE SEQUENCE</scope>
    <source>
        <strain evidence="14">CBS 125425</strain>
    </source>
</reference>
<comment type="caution">
    <text evidence="14">The sequence shown here is derived from an EMBL/GenBank/DDBJ whole genome shotgun (WGS) entry which is preliminary data.</text>
</comment>
<evidence type="ECO:0000256" key="5">
    <source>
        <dbReference type="ARBA" id="ARBA00023235"/>
    </source>
</evidence>
<name>A0A9P4RC28_9PLEO</name>
<keyword evidence="5" id="KW-0413">Isomerase</keyword>
<protein>
    <recommendedName>
        <fullName evidence="12">L-dopachrome isomerase</fullName>
        <ecNumber evidence="9">5.3.2.1</ecNumber>
        <ecNumber evidence="8">5.3.3.12</ecNumber>
    </recommendedName>
    <alternativeName>
        <fullName evidence="10">L-dopachrome tautomerase</fullName>
    </alternativeName>
    <alternativeName>
        <fullName evidence="11">Phenylpyruvate tautomerase</fullName>
    </alternativeName>
</protein>
<keyword evidence="15" id="KW-1185">Reference proteome</keyword>
<dbReference type="GO" id="GO:0004167">
    <property type="term" value="F:dopachrome isomerase activity"/>
    <property type="evidence" value="ECO:0007669"/>
    <property type="project" value="UniProtKB-EC"/>
</dbReference>
<evidence type="ECO:0000256" key="12">
    <source>
        <dbReference type="ARBA" id="ARBA00042730"/>
    </source>
</evidence>
<comment type="catalytic activity">
    <reaction evidence="7">
        <text>L-dopachrome = 5,6-dihydroxyindole-2-carboxylate</text>
        <dbReference type="Rhea" id="RHEA:13041"/>
        <dbReference type="ChEBI" id="CHEBI:16875"/>
        <dbReference type="ChEBI" id="CHEBI:57509"/>
        <dbReference type="EC" id="5.3.3.12"/>
    </reaction>
</comment>
<dbReference type="InterPro" id="IPR014347">
    <property type="entry name" value="Tautomerase/MIF_sf"/>
</dbReference>
<organism evidence="14 15">
    <name type="scientific">Polyplosphaeria fusca</name>
    <dbReference type="NCBI Taxonomy" id="682080"/>
    <lineage>
        <taxon>Eukaryota</taxon>
        <taxon>Fungi</taxon>
        <taxon>Dikarya</taxon>
        <taxon>Ascomycota</taxon>
        <taxon>Pezizomycotina</taxon>
        <taxon>Dothideomycetes</taxon>
        <taxon>Pleosporomycetidae</taxon>
        <taxon>Pleosporales</taxon>
        <taxon>Tetraplosphaeriaceae</taxon>
        <taxon>Polyplosphaeria</taxon>
    </lineage>
</organism>
<dbReference type="EC" id="5.3.2.1" evidence="9"/>
<feature type="compositionally biased region" description="Low complexity" evidence="13">
    <location>
        <begin position="8"/>
        <end position="24"/>
    </location>
</feature>
<keyword evidence="4" id="KW-0964">Secreted</keyword>
<evidence type="ECO:0000256" key="8">
    <source>
        <dbReference type="ARBA" id="ARBA00038932"/>
    </source>
</evidence>
<evidence type="ECO:0000256" key="6">
    <source>
        <dbReference type="ARBA" id="ARBA00036735"/>
    </source>
</evidence>
<evidence type="ECO:0000256" key="11">
    <source>
        <dbReference type="ARBA" id="ARBA00041912"/>
    </source>
</evidence>
<dbReference type="OrthoDB" id="255819at2759"/>
<dbReference type="AlphaFoldDB" id="A0A9P4RC28"/>
<evidence type="ECO:0000256" key="9">
    <source>
        <dbReference type="ARBA" id="ARBA00039086"/>
    </source>
</evidence>
<dbReference type="Proteomes" id="UP000799444">
    <property type="component" value="Unassembled WGS sequence"/>
</dbReference>
<dbReference type="GO" id="GO:0050178">
    <property type="term" value="F:phenylpyruvate tautomerase activity"/>
    <property type="evidence" value="ECO:0007669"/>
    <property type="project" value="UniProtKB-EC"/>
</dbReference>
<evidence type="ECO:0000256" key="4">
    <source>
        <dbReference type="ARBA" id="ARBA00022525"/>
    </source>
</evidence>
<evidence type="ECO:0000256" key="7">
    <source>
        <dbReference type="ARBA" id="ARBA00036823"/>
    </source>
</evidence>